<gene>
    <name evidence="2" type="ORF">METZ01_LOCUS417763</name>
</gene>
<organism evidence="2">
    <name type="scientific">marine metagenome</name>
    <dbReference type="NCBI Taxonomy" id="408172"/>
    <lineage>
        <taxon>unclassified sequences</taxon>
        <taxon>metagenomes</taxon>
        <taxon>ecological metagenomes</taxon>
    </lineage>
</organism>
<feature type="domain" description="FlgD/Vpr Ig-like" evidence="1">
    <location>
        <begin position="9"/>
        <end position="74"/>
    </location>
</feature>
<dbReference type="InterPro" id="IPR025965">
    <property type="entry name" value="FlgD/Vpr_Ig-like"/>
</dbReference>
<dbReference type="EMBL" id="UINC01164194">
    <property type="protein sequence ID" value="SVD64909.1"/>
    <property type="molecule type" value="Genomic_DNA"/>
</dbReference>
<dbReference type="Gene3D" id="2.60.40.4070">
    <property type="match status" value="1"/>
</dbReference>
<accession>A0A382X251</accession>
<evidence type="ECO:0000313" key="2">
    <source>
        <dbReference type="EMBL" id="SVD64909.1"/>
    </source>
</evidence>
<evidence type="ECO:0000259" key="1">
    <source>
        <dbReference type="Pfam" id="PF13860"/>
    </source>
</evidence>
<sequence>HANAPNPFNAETIISFDLPDAGEARLAVFNLAGQQVAQLIDRPLDAGHHTYRWNARTDDGRPLATGVYLYRLEALGMIRSGKRLLLR</sequence>
<dbReference type="AlphaFoldDB" id="A0A382X251"/>
<reference evidence="2" key="1">
    <citation type="submission" date="2018-05" db="EMBL/GenBank/DDBJ databases">
        <authorList>
            <person name="Lanie J.A."/>
            <person name="Ng W.-L."/>
            <person name="Kazmierczak K.M."/>
            <person name="Andrzejewski T.M."/>
            <person name="Davidsen T.M."/>
            <person name="Wayne K.J."/>
            <person name="Tettelin H."/>
            <person name="Glass J.I."/>
            <person name="Rusch D."/>
            <person name="Podicherti R."/>
            <person name="Tsui H.-C.T."/>
            <person name="Winkler M.E."/>
        </authorList>
    </citation>
    <scope>NUCLEOTIDE SEQUENCE</scope>
</reference>
<dbReference type="InterPro" id="IPR026444">
    <property type="entry name" value="Secre_tail"/>
</dbReference>
<proteinExistence type="predicted"/>
<dbReference type="Pfam" id="PF13860">
    <property type="entry name" value="FlgD_ig"/>
    <property type="match status" value="1"/>
</dbReference>
<feature type="non-terminal residue" evidence="2">
    <location>
        <position position="1"/>
    </location>
</feature>
<protein>
    <recommendedName>
        <fullName evidence="1">FlgD/Vpr Ig-like domain-containing protein</fullName>
    </recommendedName>
</protein>
<name>A0A382X251_9ZZZZ</name>
<dbReference type="NCBIfam" id="TIGR04183">
    <property type="entry name" value="Por_Secre_tail"/>
    <property type="match status" value="1"/>
</dbReference>